<dbReference type="EMBL" id="JABFAF010276935">
    <property type="protein sequence ID" value="MBA0880126.1"/>
    <property type="molecule type" value="Genomic_DNA"/>
</dbReference>
<evidence type="ECO:0000313" key="2">
    <source>
        <dbReference type="EMBL" id="MBA0880126.1"/>
    </source>
</evidence>
<dbReference type="Proteomes" id="UP000593576">
    <property type="component" value="Unassembled WGS sequence"/>
</dbReference>
<evidence type="ECO:0000256" key="1">
    <source>
        <dbReference type="SAM" id="MobiDB-lite"/>
    </source>
</evidence>
<evidence type="ECO:0000313" key="3">
    <source>
        <dbReference type="Proteomes" id="UP000593576"/>
    </source>
</evidence>
<name>A0A7J9NAP6_GOSSC</name>
<gene>
    <name evidence="2" type="ORF">Goshw_028526</name>
</gene>
<accession>A0A7J9NAP6</accession>
<organism evidence="2 3">
    <name type="scientific">Gossypium schwendimanii</name>
    <name type="common">Cotton</name>
    <dbReference type="NCBI Taxonomy" id="34291"/>
    <lineage>
        <taxon>Eukaryota</taxon>
        <taxon>Viridiplantae</taxon>
        <taxon>Streptophyta</taxon>
        <taxon>Embryophyta</taxon>
        <taxon>Tracheophyta</taxon>
        <taxon>Spermatophyta</taxon>
        <taxon>Magnoliopsida</taxon>
        <taxon>eudicotyledons</taxon>
        <taxon>Gunneridae</taxon>
        <taxon>Pentapetalae</taxon>
        <taxon>rosids</taxon>
        <taxon>malvids</taxon>
        <taxon>Malvales</taxon>
        <taxon>Malvaceae</taxon>
        <taxon>Malvoideae</taxon>
        <taxon>Gossypium</taxon>
    </lineage>
</organism>
<proteinExistence type="predicted"/>
<protein>
    <submittedName>
        <fullName evidence="2">Uncharacterized protein</fullName>
    </submittedName>
</protein>
<sequence length="34" mass="3764">MSGPPSPLIELPAGSEFLAHNDNRPRVQIRPETH</sequence>
<dbReference type="AlphaFoldDB" id="A0A7J9NAP6"/>
<reference evidence="2 3" key="1">
    <citation type="journal article" date="2019" name="Genome Biol. Evol.">
        <title>Insights into the evolution of the New World diploid cottons (Gossypium, subgenus Houzingenia) based on genome sequencing.</title>
        <authorList>
            <person name="Grover C.E."/>
            <person name="Arick M.A. 2nd"/>
            <person name="Thrash A."/>
            <person name="Conover J.L."/>
            <person name="Sanders W.S."/>
            <person name="Peterson D.G."/>
            <person name="Frelichowski J.E."/>
            <person name="Scheffler J.A."/>
            <person name="Scheffler B.E."/>
            <person name="Wendel J.F."/>
        </authorList>
    </citation>
    <scope>NUCLEOTIDE SEQUENCE [LARGE SCALE GENOMIC DNA]</scope>
    <source>
        <strain evidence="2">1</strain>
        <tissue evidence="2">Leaf</tissue>
    </source>
</reference>
<feature type="compositionally biased region" description="Basic and acidic residues" evidence="1">
    <location>
        <begin position="19"/>
        <end position="34"/>
    </location>
</feature>
<comment type="caution">
    <text evidence="2">The sequence shown here is derived from an EMBL/GenBank/DDBJ whole genome shotgun (WGS) entry which is preliminary data.</text>
</comment>
<keyword evidence="3" id="KW-1185">Reference proteome</keyword>
<feature type="region of interest" description="Disordered" evidence="1">
    <location>
        <begin position="1"/>
        <end position="34"/>
    </location>
</feature>